<dbReference type="GO" id="GO:0009425">
    <property type="term" value="C:bacterial-type flagellum basal body"/>
    <property type="evidence" value="ECO:0007669"/>
    <property type="project" value="UniProtKB-SubCell"/>
</dbReference>
<evidence type="ECO:0000313" key="8">
    <source>
        <dbReference type="Proteomes" id="UP000264883"/>
    </source>
</evidence>
<gene>
    <name evidence="4" type="primary">fliE</name>
    <name evidence="7" type="ORF">BEN51_06295</name>
</gene>
<dbReference type="GO" id="GO:0003774">
    <property type="term" value="F:cytoskeletal motor activity"/>
    <property type="evidence" value="ECO:0007669"/>
    <property type="project" value="InterPro"/>
</dbReference>
<keyword evidence="6" id="KW-0175">Coiled coil</keyword>
<accession>A0A343JC44</accession>
<keyword evidence="7" id="KW-0969">Cilium</keyword>
<sequence>MIINKFVPSQEIFNNNINNLNEKINEGNNKSFESILKDNLDKLNEKQIEADNITNEFIAGGDVEVHEMVLSMEEAKMSLQLAIQVRNKVVDAIKELTNMQL</sequence>
<feature type="coiled-coil region" evidence="6">
    <location>
        <begin position="10"/>
        <end position="56"/>
    </location>
</feature>
<comment type="subcellular location">
    <subcellularLocation>
        <location evidence="1 4">Bacterial flagellum basal body</location>
    </subcellularLocation>
</comment>
<dbReference type="PANTHER" id="PTHR34653:SF1">
    <property type="entry name" value="FLAGELLAR HOOK-BASAL BODY COMPLEX PROTEIN FLIE"/>
    <property type="match status" value="1"/>
</dbReference>
<keyword evidence="8" id="KW-1185">Reference proteome</keyword>
<dbReference type="RefSeq" id="WP_119865240.1">
    <property type="nucleotide sequence ID" value="NZ_CP016786.1"/>
</dbReference>
<evidence type="ECO:0000256" key="4">
    <source>
        <dbReference type="HAMAP-Rule" id="MF_00724"/>
    </source>
</evidence>
<dbReference type="Proteomes" id="UP000264883">
    <property type="component" value="Chromosome"/>
</dbReference>
<comment type="similarity">
    <text evidence="2 4">Belongs to the FliE family.</text>
</comment>
<evidence type="ECO:0000313" key="7">
    <source>
        <dbReference type="EMBL" id="ASW43102.1"/>
    </source>
</evidence>
<keyword evidence="7" id="KW-0282">Flagellum</keyword>
<evidence type="ECO:0000256" key="2">
    <source>
        <dbReference type="ARBA" id="ARBA00009272"/>
    </source>
</evidence>
<evidence type="ECO:0000256" key="1">
    <source>
        <dbReference type="ARBA" id="ARBA00004117"/>
    </source>
</evidence>
<organism evidence="7 8">
    <name type="scientific">Clostridium isatidis</name>
    <dbReference type="NCBI Taxonomy" id="182773"/>
    <lineage>
        <taxon>Bacteria</taxon>
        <taxon>Bacillati</taxon>
        <taxon>Bacillota</taxon>
        <taxon>Clostridia</taxon>
        <taxon>Eubacteriales</taxon>
        <taxon>Clostridiaceae</taxon>
        <taxon>Clostridium</taxon>
    </lineage>
</organism>
<dbReference type="OrthoDB" id="9812413at2"/>
<keyword evidence="3 4" id="KW-0975">Bacterial flagellum</keyword>
<dbReference type="NCBIfam" id="TIGR00205">
    <property type="entry name" value="fliE"/>
    <property type="match status" value="1"/>
</dbReference>
<dbReference type="GO" id="GO:0071973">
    <property type="term" value="P:bacterial-type flagellum-dependent cell motility"/>
    <property type="evidence" value="ECO:0007669"/>
    <property type="project" value="InterPro"/>
</dbReference>
<protein>
    <recommendedName>
        <fullName evidence="4 5">Flagellar hook-basal body complex protein FliE</fullName>
    </recommendedName>
</protein>
<evidence type="ECO:0000256" key="6">
    <source>
        <dbReference type="SAM" id="Coils"/>
    </source>
</evidence>
<dbReference type="PRINTS" id="PR01006">
    <property type="entry name" value="FLGHOOKFLIE"/>
</dbReference>
<dbReference type="AlphaFoldDB" id="A0A343JC44"/>
<name>A0A343JC44_9CLOT</name>
<reference evidence="7 8" key="1">
    <citation type="submission" date="2016-08" db="EMBL/GenBank/DDBJ databases">
        <title>Complete Genome Sequence Of The Indigo Reducing Clostridium isatidis DSM15098.</title>
        <authorList>
            <person name="Little G.T."/>
            <person name="Minton N.P."/>
        </authorList>
    </citation>
    <scope>NUCLEOTIDE SEQUENCE [LARGE SCALE GENOMIC DNA]</scope>
    <source>
        <strain evidence="7 8">DSM 15098</strain>
    </source>
</reference>
<dbReference type="GO" id="GO:0005198">
    <property type="term" value="F:structural molecule activity"/>
    <property type="evidence" value="ECO:0007669"/>
    <property type="project" value="UniProtKB-UniRule"/>
</dbReference>
<proteinExistence type="inferred from homology"/>
<dbReference type="Pfam" id="PF02049">
    <property type="entry name" value="FliE"/>
    <property type="match status" value="1"/>
</dbReference>
<dbReference type="InterPro" id="IPR001624">
    <property type="entry name" value="FliE"/>
</dbReference>
<dbReference type="KEGG" id="cia:BEN51_06295"/>
<dbReference type="HAMAP" id="MF_00724">
    <property type="entry name" value="FliE"/>
    <property type="match status" value="1"/>
</dbReference>
<evidence type="ECO:0000256" key="3">
    <source>
        <dbReference type="ARBA" id="ARBA00023143"/>
    </source>
</evidence>
<dbReference type="EMBL" id="CP016786">
    <property type="protein sequence ID" value="ASW43102.1"/>
    <property type="molecule type" value="Genomic_DNA"/>
</dbReference>
<evidence type="ECO:0000256" key="5">
    <source>
        <dbReference type="NCBIfam" id="TIGR00205"/>
    </source>
</evidence>
<dbReference type="PANTHER" id="PTHR34653">
    <property type="match status" value="1"/>
</dbReference>
<keyword evidence="7" id="KW-0966">Cell projection</keyword>